<evidence type="ECO:0000313" key="1">
    <source>
        <dbReference type="EMBL" id="GAA1766531.1"/>
    </source>
</evidence>
<reference evidence="1 2" key="1">
    <citation type="journal article" date="2019" name="Int. J. Syst. Evol. Microbiol.">
        <title>The Global Catalogue of Microorganisms (GCM) 10K type strain sequencing project: providing services to taxonomists for standard genome sequencing and annotation.</title>
        <authorList>
            <consortium name="The Broad Institute Genomics Platform"/>
            <consortium name="The Broad Institute Genome Sequencing Center for Infectious Disease"/>
            <person name="Wu L."/>
            <person name="Ma J."/>
        </authorList>
    </citation>
    <scope>NUCLEOTIDE SEQUENCE [LARGE SCALE GENOMIC DNA]</scope>
    <source>
        <strain evidence="1 2">JCM 15591</strain>
    </source>
</reference>
<dbReference type="EMBL" id="BAAAPN010000057">
    <property type="protein sequence ID" value="GAA1766531.1"/>
    <property type="molecule type" value="Genomic_DNA"/>
</dbReference>
<name>A0ABN2KX78_9MICO</name>
<dbReference type="InterPro" id="IPR043519">
    <property type="entry name" value="NT_sf"/>
</dbReference>
<accession>A0ABN2KX78</accession>
<organism evidence="1 2">
    <name type="scientific">Nostocoides vanveenii</name>
    <dbReference type="NCBI Taxonomy" id="330835"/>
    <lineage>
        <taxon>Bacteria</taxon>
        <taxon>Bacillati</taxon>
        <taxon>Actinomycetota</taxon>
        <taxon>Actinomycetes</taxon>
        <taxon>Micrococcales</taxon>
        <taxon>Intrasporangiaceae</taxon>
        <taxon>Nostocoides</taxon>
    </lineage>
</organism>
<dbReference type="PANTHER" id="PTHR34822:SF1">
    <property type="entry name" value="GRPB FAMILY PROTEIN"/>
    <property type="match status" value="1"/>
</dbReference>
<dbReference type="Proteomes" id="UP001501475">
    <property type="component" value="Unassembled WGS sequence"/>
</dbReference>
<comment type="caution">
    <text evidence="1">The sequence shown here is derived from an EMBL/GenBank/DDBJ whole genome shotgun (WGS) entry which is preliminary data.</text>
</comment>
<dbReference type="PANTHER" id="PTHR34822">
    <property type="entry name" value="GRPB DOMAIN PROTEIN (AFU_ORTHOLOGUE AFUA_1G01530)"/>
    <property type="match status" value="1"/>
</dbReference>
<protein>
    <submittedName>
        <fullName evidence="1">GrpB family protein</fullName>
    </submittedName>
</protein>
<evidence type="ECO:0000313" key="2">
    <source>
        <dbReference type="Proteomes" id="UP001501475"/>
    </source>
</evidence>
<dbReference type="SUPFAM" id="SSF81301">
    <property type="entry name" value="Nucleotidyltransferase"/>
    <property type="match status" value="1"/>
</dbReference>
<keyword evidence="2" id="KW-1185">Reference proteome</keyword>
<proteinExistence type="predicted"/>
<gene>
    <name evidence="1" type="ORF">GCM10009810_26690</name>
</gene>
<dbReference type="Pfam" id="PF04229">
    <property type="entry name" value="GrpB"/>
    <property type="match status" value="1"/>
</dbReference>
<dbReference type="Gene3D" id="3.30.460.10">
    <property type="entry name" value="Beta Polymerase, domain 2"/>
    <property type="match status" value="1"/>
</dbReference>
<dbReference type="InterPro" id="IPR007344">
    <property type="entry name" value="GrpB/CoaE"/>
</dbReference>
<sequence length="219" mass="24131">MDVASIGCGSVYRCVMPTHPLWQPYAVPTDAEIAAARVQPAPAERVEVVAPDPGRAAAFERVREQIGAALGARALAITHVGSTSVPGLAAKPVIDVDLIVADARDEAAYLPALESAGFVLRIREPEWHEHRLVRGAEPVANVHIWSPDCLEPARHRMFRDWLRADDDDRRAYGELKLALAHQGFEDVMHYNNAKSALIYDIYERAFAADPAHPHDPQPR</sequence>